<dbReference type="STRING" id="1423814.HMPREF0549_0128"/>
<protein>
    <submittedName>
        <fullName evidence="2">Putative phage holin, LL-H family</fullName>
    </submittedName>
</protein>
<dbReference type="AlphaFoldDB" id="C2ERP2"/>
<accession>C2ERP2</accession>
<proteinExistence type="predicted"/>
<name>C2ERP2_9LACO</name>
<organism evidence="2 3">
    <name type="scientific">Limosilactobacillus vaginalis DSM 5837 = ATCC 49540</name>
    <dbReference type="NCBI Taxonomy" id="1423814"/>
    <lineage>
        <taxon>Bacteria</taxon>
        <taxon>Bacillati</taxon>
        <taxon>Bacillota</taxon>
        <taxon>Bacilli</taxon>
        <taxon>Lactobacillales</taxon>
        <taxon>Lactobacillaceae</taxon>
        <taxon>Limosilactobacillus</taxon>
    </lineage>
</organism>
<dbReference type="Pfam" id="PF09682">
    <property type="entry name" value="Phage_holin_6_1"/>
    <property type="match status" value="1"/>
</dbReference>
<sequence length="147" mass="16163">MMMKTINNIFSWGISSGFFVALVWFLWGYVRPLLEVKKQHAKTIQQREALDMLLKLADTAVASLASRTDLAGHDKFKLATQQVRETMEAKGLSVTEGMVQDAIQAAYEKSPLTASTISVTNPDSLGQKASIFVPDGTAKAIDLKEDK</sequence>
<gene>
    <name evidence="2" type="ORF">HMPREF0549_0128</name>
</gene>
<dbReference type="Proteomes" id="UP000004483">
    <property type="component" value="Unassembled WGS sequence"/>
</dbReference>
<keyword evidence="1" id="KW-0472">Membrane</keyword>
<evidence type="ECO:0000256" key="1">
    <source>
        <dbReference type="SAM" id="Phobius"/>
    </source>
</evidence>
<comment type="caution">
    <text evidence="2">The sequence shown here is derived from an EMBL/GenBank/DDBJ whole genome shotgun (WGS) entry which is preliminary data.</text>
</comment>
<dbReference type="EMBL" id="ACGV01000009">
    <property type="protein sequence ID" value="EEJ41440.1"/>
    <property type="molecule type" value="Genomic_DNA"/>
</dbReference>
<dbReference type="eggNOG" id="ENOG5030AE8">
    <property type="taxonomic scope" value="Bacteria"/>
</dbReference>
<evidence type="ECO:0000313" key="3">
    <source>
        <dbReference type="Proteomes" id="UP000004483"/>
    </source>
</evidence>
<evidence type="ECO:0000313" key="2">
    <source>
        <dbReference type="EMBL" id="EEJ41440.1"/>
    </source>
</evidence>
<keyword evidence="1" id="KW-1133">Transmembrane helix</keyword>
<dbReference type="HOGENOM" id="CLU_139101_0_0_9"/>
<feature type="transmembrane region" description="Helical" evidence="1">
    <location>
        <begin position="12"/>
        <end position="30"/>
    </location>
</feature>
<keyword evidence="1" id="KW-0812">Transmembrane</keyword>
<dbReference type="RefSeq" id="WP_003717891.1">
    <property type="nucleotide sequence ID" value="NZ_AZGL01000020.1"/>
</dbReference>
<reference evidence="2 3" key="1">
    <citation type="submission" date="2009-01" db="EMBL/GenBank/DDBJ databases">
        <authorList>
            <person name="Qin X."/>
            <person name="Bachman B."/>
            <person name="Battles P."/>
            <person name="Bell A."/>
            <person name="Bess C."/>
            <person name="Bickham C."/>
            <person name="Chaboub L."/>
            <person name="Chen D."/>
            <person name="Coyle M."/>
            <person name="Deiros D.R."/>
            <person name="Dinh H."/>
            <person name="Forbes L."/>
            <person name="Fowler G."/>
            <person name="Francisco L."/>
            <person name="Fu Q."/>
            <person name="Gubbala S."/>
            <person name="Hale W."/>
            <person name="Han Y."/>
            <person name="Hemphill L."/>
            <person name="Highlander S.K."/>
            <person name="Hirani K."/>
            <person name="Hogues M."/>
            <person name="Jackson L."/>
            <person name="Jakkamsetti A."/>
            <person name="Javaid M."/>
            <person name="Jiang H."/>
            <person name="Korchina V."/>
            <person name="Kovar C."/>
            <person name="Lara F."/>
            <person name="Lee S."/>
            <person name="Mata R."/>
            <person name="Mathew T."/>
            <person name="Moen C."/>
            <person name="Morales K."/>
            <person name="Munidasa M."/>
            <person name="Nazareth L."/>
            <person name="Ngo R."/>
            <person name="Nguyen L."/>
            <person name="Okwuonu G."/>
            <person name="Ongeri F."/>
            <person name="Patil S."/>
            <person name="Petrosino J."/>
            <person name="Pham C."/>
            <person name="Pham P."/>
            <person name="Pu L.-L."/>
            <person name="Puazo M."/>
            <person name="Raj R."/>
            <person name="Reid J."/>
            <person name="Rouhana J."/>
            <person name="Saada N."/>
            <person name="Shang Y."/>
            <person name="Simmons D."/>
            <person name="Thornton R."/>
            <person name="Warren J."/>
            <person name="Weissenberger G."/>
            <person name="Zhang J."/>
            <person name="Zhang L."/>
            <person name="Zhou C."/>
            <person name="Zhu D."/>
            <person name="Muzny D."/>
            <person name="Worley K."/>
            <person name="Gibbs R."/>
        </authorList>
    </citation>
    <scope>NUCLEOTIDE SEQUENCE [LARGE SCALE GENOMIC DNA]</scope>
    <source>
        <strain evidence="2 3">ATCC 49540</strain>
    </source>
</reference>
<dbReference type="InterPro" id="IPR010026">
    <property type="entry name" value="Phage_holin_LL-H"/>
</dbReference>